<dbReference type="eggNOG" id="COG0779">
    <property type="taxonomic scope" value="Bacteria"/>
</dbReference>
<evidence type="ECO:0000313" key="7">
    <source>
        <dbReference type="Proteomes" id="UP000019277"/>
    </source>
</evidence>
<keyword evidence="2 3" id="KW-0690">Ribosome biogenesis</keyword>
<evidence type="ECO:0000259" key="5">
    <source>
        <dbReference type="Pfam" id="PF02576"/>
    </source>
</evidence>
<dbReference type="InterPro" id="IPR028989">
    <property type="entry name" value="RimP_N"/>
</dbReference>
<dbReference type="Pfam" id="PF02576">
    <property type="entry name" value="RimP_N"/>
    <property type="match status" value="1"/>
</dbReference>
<evidence type="ECO:0000256" key="2">
    <source>
        <dbReference type="ARBA" id="ARBA00022517"/>
    </source>
</evidence>
<feature type="region of interest" description="Disordered" evidence="4">
    <location>
        <begin position="1"/>
        <end position="44"/>
    </location>
</feature>
<sequence>MTTVGAVPPTGRQPQDRSEQGAAEVANQGQGDTPTTGGGGGGIDTALRPVVADAVGAAGFELEELDVSTAGRRRLVRVIIDSLDGDNSANAVGLDEVARVSRELAAVLDEHDAVLGGPYTLEVTSPGTDRPLTRPRHWKRNRLRLVKVRPVEGAEYLGRVGDADAEETGGVTLLVDGAPRRVGYAEVAHAVVEVEFKQPPAAELAMLDGRASEDEEDAR</sequence>
<dbReference type="CDD" id="cd01734">
    <property type="entry name" value="YlxS_C"/>
    <property type="match status" value="1"/>
</dbReference>
<dbReference type="GO" id="GO:0000028">
    <property type="term" value="P:ribosomal small subunit assembly"/>
    <property type="evidence" value="ECO:0007669"/>
    <property type="project" value="TreeGrafter"/>
</dbReference>
<keyword evidence="1 3" id="KW-0963">Cytoplasm</keyword>
<feature type="domain" description="Ribosome maturation factor RimP N-terminal" evidence="5">
    <location>
        <begin position="51"/>
        <end position="129"/>
    </location>
</feature>
<comment type="caution">
    <text evidence="6">The sequence shown here is derived from an EMBL/GenBank/DDBJ whole genome shotgun (WGS) entry which is preliminary data.</text>
</comment>
<dbReference type="AlphaFoldDB" id="W7IPL8"/>
<evidence type="ECO:0000256" key="3">
    <source>
        <dbReference type="HAMAP-Rule" id="MF_01077"/>
    </source>
</evidence>
<evidence type="ECO:0000256" key="1">
    <source>
        <dbReference type="ARBA" id="ARBA00022490"/>
    </source>
</evidence>
<comment type="subcellular location">
    <subcellularLocation>
        <location evidence="3">Cytoplasm</location>
    </subcellularLocation>
</comment>
<reference evidence="6 7" key="1">
    <citation type="journal article" date="2014" name="Genome Announc.">
        <title>Draft Genome Sequence of the Antitrypanosomally Active Sponge-Associated Bacterium Actinokineospora sp. Strain EG49.</title>
        <authorList>
            <person name="Harjes J."/>
            <person name="Ryu T."/>
            <person name="Abdelmohsen U.R."/>
            <person name="Moitinho-Silva L."/>
            <person name="Horn H."/>
            <person name="Ravasi T."/>
            <person name="Hentschel U."/>
        </authorList>
    </citation>
    <scope>NUCLEOTIDE SEQUENCE [LARGE SCALE GENOMIC DNA]</scope>
    <source>
        <strain evidence="6 7">EG49</strain>
    </source>
</reference>
<comment type="similarity">
    <text evidence="3">Belongs to the RimP family.</text>
</comment>
<gene>
    <name evidence="3" type="primary">rimP</name>
    <name evidence="6" type="ORF">UO65_1849</name>
</gene>
<dbReference type="SUPFAM" id="SSF75420">
    <property type="entry name" value="YhbC-like, N-terminal domain"/>
    <property type="match status" value="1"/>
</dbReference>
<dbReference type="PANTHER" id="PTHR33867">
    <property type="entry name" value="RIBOSOME MATURATION FACTOR RIMP"/>
    <property type="match status" value="1"/>
</dbReference>
<dbReference type="PANTHER" id="PTHR33867:SF1">
    <property type="entry name" value="RIBOSOME MATURATION FACTOR RIMP"/>
    <property type="match status" value="1"/>
</dbReference>
<dbReference type="InterPro" id="IPR028998">
    <property type="entry name" value="RimP_C"/>
</dbReference>
<evidence type="ECO:0000313" key="6">
    <source>
        <dbReference type="EMBL" id="EWC62815.1"/>
    </source>
</evidence>
<dbReference type="InterPro" id="IPR003728">
    <property type="entry name" value="Ribosome_maturation_RimP"/>
</dbReference>
<dbReference type="GO" id="GO:0005829">
    <property type="term" value="C:cytosol"/>
    <property type="evidence" value="ECO:0007669"/>
    <property type="project" value="TreeGrafter"/>
</dbReference>
<dbReference type="PATRIC" id="fig|909613.9.peg.1860"/>
<dbReference type="Proteomes" id="UP000019277">
    <property type="component" value="Unassembled WGS sequence"/>
</dbReference>
<dbReference type="EMBL" id="AYXG01000070">
    <property type="protein sequence ID" value="EWC62815.1"/>
    <property type="molecule type" value="Genomic_DNA"/>
</dbReference>
<accession>W7IPL8</accession>
<protein>
    <recommendedName>
        <fullName evidence="3">Ribosome maturation factor RimP</fullName>
    </recommendedName>
</protein>
<dbReference type="HAMAP" id="MF_01077">
    <property type="entry name" value="RimP"/>
    <property type="match status" value="1"/>
</dbReference>
<proteinExistence type="inferred from homology"/>
<dbReference type="Gene3D" id="3.30.300.70">
    <property type="entry name" value="RimP-like superfamily, N-terminal"/>
    <property type="match status" value="1"/>
</dbReference>
<dbReference type="STRING" id="909613.UO65_1849"/>
<dbReference type="NCBIfam" id="NF000930">
    <property type="entry name" value="PRK00092.2-2"/>
    <property type="match status" value="1"/>
</dbReference>
<comment type="function">
    <text evidence="3">Required for maturation of 30S ribosomal subunits.</text>
</comment>
<name>W7IPL8_9PSEU</name>
<dbReference type="GO" id="GO:0006412">
    <property type="term" value="P:translation"/>
    <property type="evidence" value="ECO:0007669"/>
    <property type="project" value="TreeGrafter"/>
</dbReference>
<keyword evidence="7" id="KW-1185">Reference proteome</keyword>
<organism evidence="6 7">
    <name type="scientific">Actinokineospora spheciospongiae</name>
    <dbReference type="NCBI Taxonomy" id="909613"/>
    <lineage>
        <taxon>Bacteria</taxon>
        <taxon>Bacillati</taxon>
        <taxon>Actinomycetota</taxon>
        <taxon>Actinomycetes</taxon>
        <taxon>Pseudonocardiales</taxon>
        <taxon>Pseudonocardiaceae</taxon>
        <taxon>Actinokineospora</taxon>
    </lineage>
</organism>
<evidence type="ECO:0000256" key="4">
    <source>
        <dbReference type="SAM" id="MobiDB-lite"/>
    </source>
</evidence>
<dbReference type="InterPro" id="IPR035956">
    <property type="entry name" value="RimP_N_sf"/>
</dbReference>